<feature type="transmembrane region" description="Helical" evidence="6">
    <location>
        <begin position="71"/>
        <end position="92"/>
    </location>
</feature>
<dbReference type="InterPro" id="IPR011701">
    <property type="entry name" value="MFS"/>
</dbReference>
<keyword evidence="4 6" id="KW-1133">Transmembrane helix</keyword>
<feature type="transmembrane region" description="Helical" evidence="6">
    <location>
        <begin position="350"/>
        <end position="369"/>
    </location>
</feature>
<dbReference type="EMBL" id="JBBAXC010000004">
    <property type="protein sequence ID" value="MEI5906792.1"/>
    <property type="molecule type" value="Genomic_DNA"/>
</dbReference>
<organism evidence="7 8">
    <name type="scientific">Bacillus spongiae</name>
    <dbReference type="NCBI Taxonomy" id="2683610"/>
    <lineage>
        <taxon>Bacteria</taxon>
        <taxon>Bacillati</taxon>
        <taxon>Bacillota</taxon>
        <taxon>Bacilli</taxon>
        <taxon>Bacillales</taxon>
        <taxon>Bacillaceae</taxon>
        <taxon>Bacillus</taxon>
    </lineage>
</organism>
<dbReference type="RefSeq" id="WP_336586219.1">
    <property type="nucleotide sequence ID" value="NZ_JBBAXC010000004.1"/>
</dbReference>
<feature type="transmembrane region" description="Helical" evidence="6">
    <location>
        <begin position="252"/>
        <end position="273"/>
    </location>
</feature>
<dbReference type="PANTHER" id="PTHR23513">
    <property type="entry name" value="INTEGRAL MEMBRANE EFFLUX PROTEIN-RELATED"/>
    <property type="match status" value="1"/>
</dbReference>
<evidence type="ECO:0000313" key="8">
    <source>
        <dbReference type="Proteomes" id="UP001312865"/>
    </source>
</evidence>
<keyword evidence="8" id="KW-1185">Reference proteome</keyword>
<evidence type="ECO:0000256" key="3">
    <source>
        <dbReference type="ARBA" id="ARBA00022692"/>
    </source>
</evidence>
<reference evidence="7 8" key="1">
    <citation type="journal article" date="2018" name="J. Microbiol.">
        <title>Bacillus spongiae sp. nov., isolated from sponge of Jeju Island.</title>
        <authorList>
            <person name="Lee G.E."/>
            <person name="Im W.T."/>
            <person name="Park J.S."/>
        </authorList>
    </citation>
    <scope>NUCLEOTIDE SEQUENCE [LARGE SCALE GENOMIC DNA]</scope>
    <source>
        <strain evidence="7 8">135PIL107-10</strain>
    </source>
</reference>
<comment type="caution">
    <text evidence="7">The sequence shown here is derived from an EMBL/GenBank/DDBJ whole genome shotgun (WGS) entry which is preliminary data.</text>
</comment>
<evidence type="ECO:0000256" key="5">
    <source>
        <dbReference type="ARBA" id="ARBA00023136"/>
    </source>
</evidence>
<dbReference type="Gene3D" id="1.20.1250.20">
    <property type="entry name" value="MFS general substrate transporter like domains"/>
    <property type="match status" value="1"/>
</dbReference>
<evidence type="ECO:0000256" key="4">
    <source>
        <dbReference type="ARBA" id="ARBA00022989"/>
    </source>
</evidence>
<evidence type="ECO:0000313" key="7">
    <source>
        <dbReference type="EMBL" id="MEI5906792.1"/>
    </source>
</evidence>
<feature type="transmembrane region" description="Helical" evidence="6">
    <location>
        <begin position="98"/>
        <end position="117"/>
    </location>
</feature>
<dbReference type="InterPro" id="IPR036259">
    <property type="entry name" value="MFS_trans_sf"/>
</dbReference>
<keyword evidence="2" id="KW-1003">Cell membrane</keyword>
<protein>
    <submittedName>
        <fullName evidence="7">MFS transporter</fullName>
    </submittedName>
</protein>
<evidence type="ECO:0000256" key="2">
    <source>
        <dbReference type="ARBA" id="ARBA00022475"/>
    </source>
</evidence>
<feature type="transmembrane region" description="Helical" evidence="6">
    <location>
        <begin position="166"/>
        <end position="185"/>
    </location>
</feature>
<proteinExistence type="predicted"/>
<dbReference type="PANTHER" id="PTHR23513:SF19">
    <property type="entry name" value="MAJOR FACILITATOR SUPERFAMILY (MFS) PROFILE DOMAIN-CONTAINING PROTEIN"/>
    <property type="match status" value="1"/>
</dbReference>
<name>A0ABU8HCB0_9BACI</name>
<dbReference type="Proteomes" id="UP001312865">
    <property type="component" value="Unassembled WGS sequence"/>
</dbReference>
<sequence>MKTKSFRYMWIGQALANLGDIFYIVGLISILYAVSESVLSLTLLPFVNTAGRFISGIFSPILFNKYRLKQLLVCSQWSKTIVLLGLIFWISLQDDVSVIGMVLFIFVIAFLDGWAMPASRAMLPRIVSDKEIVKANSFVAMVNQTIQLGGWAIGGALVALLDGQQVIWLTFVLFLFSSVMMCFIIDPTPSKHTERNRKVLEVLMEGWKIIWHNKLFRTLHVVLVIESMANVVWIAAIIYVFVSEVLHKSEAWWGYINTTFFVGLLIGGVFCSRYSLFMKKQIKKIMLLSSIGVSFITFLFGINSVGWVALILSILFGLVEQIKSITFEAYIQREATSSELPKIYGTQEALLSICFGIFSLMIGSIAEWFGVKSVFILASLMLAGSALYLIFVQKRFTKSYF</sequence>
<feature type="transmembrane region" description="Helical" evidence="6">
    <location>
        <begin position="375"/>
        <end position="392"/>
    </location>
</feature>
<comment type="subcellular location">
    <subcellularLocation>
        <location evidence="1">Cell membrane</location>
        <topology evidence="1">Multi-pass membrane protein</topology>
    </subcellularLocation>
</comment>
<feature type="transmembrane region" description="Helical" evidence="6">
    <location>
        <begin position="285"/>
        <end position="302"/>
    </location>
</feature>
<gene>
    <name evidence="7" type="ORF">WAK64_06935</name>
</gene>
<dbReference type="Pfam" id="PF07690">
    <property type="entry name" value="MFS_1"/>
    <property type="match status" value="1"/>
</dbReference>
<dbReference type="CDD" id="cd06173">
    <property type="entry name" value="MFS_MefA_like"/>
    <property type="match status" value="1"/>
</dbReference>
<keyword evidence="3 6" id="KW-0812">Transmembrane</keyword>
<keyword evidence="5 6" id="KW-0472">Membrane</keyword>
<feature type="transmembrane region" description="Helical" evidence="6">
    <location>
        <begin position="12"/>
        <end position="34"/>
    </location>
</feature>
<evidence type="ECO:0000256" key="6">
    <source>
        <dbReference type="SAM" id="Phobius"/>
    </source>
</evidence>
<evidence type="ECO:0000256" key="1">
    <source>
        <dbReference type="ARBA" id="ARBA00004651"/>
    </source>
</evidence>
<accession>A0ABU8HCB0</accession>
<feature type="transmembrane region" description="Helical" evidence="6">
    <location>
        <begin position="138"/>
        <end position="160"/>
    </location>
</feature>
<feature type="transmembrane region" description="Helical" evidence="6">
    <location>
        <begin position="218"/>
        <end position="240"/>
    </location>
</feature>
<feature type="transmembrane region" description="Helical" evidence="6">
    <location>
        <begin position="46"/>
        <end position="64"/>
    </location>
</feature>
<dbReference type="SUPFAM" id="SSF103473">
    <property type="entry name" value="MFS general substrate transporter"/>
    <property type="match status" value="1"/>
</dbReference>